<dbReference type="Proteomes" id="UP000356253">
    <property type="component" value="Unassembled WGS sequence"/>
</dbReference>
<keyword evidence="2" id="KW-1185">Reference proteome</keyword>
<gene>
    <name evidence="1" type="primary">yliI</name>
    <name evidence="1" type="ORF">FVB9532_03336</name>
</gene>
<reference evidence="1" key="1">
    <citation type="submission" date="2019-09" db="EMBL/GenBank/DDBJ databases">
        <authorList>
            <person name="Rodrigo-Torres L."/>
            <person name="Arahal R. D."/>
            <person name="Lucena T."/>
        </authorList>
    </citation>
    <scope>NUCLEOTIDE SEQUENCE</scope>
    <source>
        <strain evidence="1">ISS653</strain>
    </source>
</reference>
<accession>A0AC61YCP3</accession>
<evidence type="ECO:0000313" key="1">
    <source>
        <dbReference type="EMBL" id="VVV02040.1"/>
    </source>
</evidence>
<comment type="caution">
    <text evidence="1">The sequence shown here is derived from an EMBL/GenBank/DDBJ whole genome shotgun (WGS) entry which is preliminary data.</text>
</comment>
<protein>
    <submittedName>
        <fullName evidence="1">Aldose sugar dehydrogenase YliI</fullName>
        <ecNumber evidence="1">1.1.5.-</ecNumber>
    </submittedName>
</protein>
<evidence type="ECO:0000313" key="2">
    <source>
        <dbReference type="Proteomes" id="UP000356253"/>
    </source>
</evidence>
<keyword evidence="1" id="KW-0560">Oxidoreductase</keyword>
<dbReference type="EC" id="1.1.5.-" evidence="1"/>
<dbReference type="EMBL" id="CABVMM010000014">
    <property type="protein sequence ID" value="VVV02040.1"/>
    <property type="molecule type" value="Genomic_DNA"/>
</dbReference>
<name>A0AC61YCP3_9FLAO</name>
<sequence>MKNLVFLFLYLLAQISFAQQLSIEEFATGFSSPLNIQHAGDERLFVVEQGGLIKILNNLSTNPTPYLDISNQISSNGERGLLGLAFHPNYQTNGKFYIYYTDINGDSQLSEFTVDSNNPDAADASSEVNLLSIAQPFSNHNGGCIAFGPDGMLYVATGDGGSAGDPNDNAQNLNSLLGKILRLDVDIAAPYIPSDNPYVNDGNTLDEIWAFGVRNPWKFSFDTSTEEIWIADVGQNEIEEINKTNNTAGLNYGWRCYEGNQVYDSSGNCPENNQLTFPFAEYTHNNSGLSKCSITGGFVYRGSEFPNLLGNYVFADFCSDELGMVDNTGNITYFGPFSGNNFSSFGVDQNNNLYVAGISSGTIYKVIDESLTAKNDSFENLVLYPNPTSGEVFLDAAENIQQVELFSIQGELLVKNSFAHNSSRKLAFSNLASGLYLLKFTNYKEETATKQLIIK</sequence>
<proteinExistence type="predicted"/>
<organism evidence="1 2">
    <name type="scientific">Mesonia oceanica</name>
    <dbReference type="NCBI Taxonomy" id="2687242"/>
    <lineage>
        <taxon>Bacteria</taxon>
        <taxon>Pseudomonadati</taxon>
        <taxon>Bacteroidota</taxon>
        <taxon>Flavobacteriia</taxon>
        <taxon>Flavobacteriales</taxon>
        <taxon>Flavobacteriaceae</taxon>
        <taxon>Mesonia</taxon>
    </lineage>
</organism>